<keyword evidence="2" id="KW-1185">Reference proteome</keyword>
<sequence length="390" mass="44028">MNLPPQQDISERQWAVLEPQLAAATARLSARVKRATDQLLPHIDDGRATRRLNAALGQIELDLSRAFLFFDTYMDVLTQRNSAELGAILRGCDALAMDAMRRDHPALGIIEPPLVYCDRGFGASIVRESVPFPDTSPNPMPLLQIPYGRLKEKHNLTSILHESGHQALARLQLVSALADTLRDALARAGAPEQIRHLYALWSFEIGPDFWAFALSGIAEAAAIRDLFALPSGHALRVSYHDPHPPPYLRALLTFDWCRRAWGQGAWDDWERQWLAAYPLDAAPTETRRVLLQARRFIPVVGQTLFDTRFRVLGRRRLLDLFDLAPLAPNELKRRASGIRGGKLDLTGLAPSVQLAVFRMVREWYPIGEAQLDRLMSDWLMRLGRSYRHSL</sequence>
<reference evidence="1 2" key="1">
    <citation type="journal article" date="2016" name="Antonie Van Leeuwenhoek">
        <title>Dongia soli sp. nov., isolated from soil from Dokdo, Korea.</title>
        <authorList>
            <person name="Kim D.U."/>
            <person name="Lee H."/>
            <person name="Kim H."/>
            <person name="Kim S.G."/>
            <person name="Ka J.O."/>
        </authorList>
    </citation>
    <scope>NUCLEOTIDE SEQUENCE [LARGE SCALE GENOMIC DNA]</scope>
    <source>
        <strain evidence="1 2">D78</strain>
    </source>
</reference>
<dbReference type="Proteomes" id="UP001279642">
    <property type="component" value="Unassembled WGS sequence"/>
</dbReference>
<name>A0ABU5EB35_9PROT</name>
<organism evidence="1 2">
    <name type="scientific">Dongia soli</name>
    <dbReference type="NCBI Taxonomy" id="600628"/>
    <lineage>
        <taxon>Bacteria</taxon>
        <taxon>Pseudomonadati</taxon>
        <taxon>Pseudomonadota</taxon>
        <taxon>Alphaproteobacteria</taxon>
        <taxon>Rhodospirillales</taxon>
        <taxon>Dongiaceae</taxon>
        <taxon>Dongia</taxon>
    </lineage>
</organism>
<evidence type="ECO:0000313" key="2">
    <source>
        <dbReference type="Proteomes" id="UP001279642"/>
    </source>
</evidence>
<proteinExistence type="predicted"/>
<dbReference type="RefSeq" id="WP_320508521.1">
    <property type="nucleotide sequence ID" value="NZ_JAXCLW010000002.1"/>
</dbReference>
<dbReference type="EMBL" id="JAXCLW010000002">
    <property type="protein sequence ID" value="MDY0883487.1"/>
    <property type="molecule type" value="Genomic_DNA"/>
</dbReference>
<comment type="caution">
    <text evidence="1">The sequence shown here is derived from an EMBL/GenBank/DDBJ whole genome shotgun (WGS) entry which is preliminary data.</text>
</comment>
<accession>A0ABU5EB35</accession>
<evidence type="ECO:0000313" key="1">
    <source>
        <dbReference type="EMBL" id="MDY0883487.1"/>
    </source>
</evidence>
<gene>
    <name evidence="1" type="ORF">SMD27_11580</name>
</gene>
<protein>
    <submittedName>
        <fullName evidence="1">Uncharacterized protein</fullName>
    </submittedName>
</protein>